<gene>
    <name evidence="4" type="ORF">SBAD_LOCUS11131</name>
</gene>
<keyword evidence="2" id="KW-0677">Repeat</keyword>
<dbReference type="GO" id="GO:0030036">
    <property type="term" value="P:actin cytoskeleton organization"/>
    <property type="evidence" value="ECO:0007669"/>
    <property type="project" value="InterPro"/>
</dbReference>
<accession>A0A183J5I3</accession>
<feature type="repeat" description="Filamin" evidence="3">
    <location>
        <begin position="28"/>
        <end position="142"/>
    </location>
</feature>
<dbReference type="Gene3D" id="2.60.40.10">
    <property type="entry name" value="Immunoglobulins"/>
    <property type="match status" value="1"/>
</dbReference>
<comment type="similarity">
    <text evidence="1">Belongs to the filamin family.</text>
</comment>
<dbReference type="InterPro" id="IPR013783">
    <property type="entry name" value="Ig-like_fold"/>
</dbReference>
<dbReference type="GO" id="GO:0051015">
    <property type="term" value="F:actin filament binding"/>
    <property type="evidence" value="ECO:0007669"/>
    <property type="project" value="InterPro"/>
</dbReference>
<dbReference type="InterPro" id="IPR014756">
    <property type="entry name" value="Ig_E-set"/>
</dbReference>
<reference evidence="4 5" key="2">
    <citation type="submission" date="2018-11" db="EMBL/GenBank/DDBJ databases">
        <authorList>
            <consortium name="Pathogen Informatics"/>
        </authorList>
    </citation>
    <scope>NUCLEOTIDE SEQUENCE [LARGE SCALE GENOMIC DNA]</scope>
</reference>
<sequence>MLSTFLPGAHYIDVRVYEQSIDGSPFTCNVGDPDLVTVRGLQRYIRHLDLGTPVSFTSTFRRCMLINPPSFIVFVFTLVDASAAGSGTLEILINDGKVNCRVRELGSKTYLATYTPLRPIGYTIEMMFNKSPVKGKRALVSGGRLVLSCPVSRLSAELFSTPVKF</sequence>
<name>A0A183J5I3_9BILA</name>
<dbReference type="InterPro" id="IPR044801">
    <property type="entry name" value="Filamin"/>
</dbReference>
<dbReference type="PANTHER" id="PTHR38537">
    <property type="entry name" value="JITTERBUG, ISOFORM N"/>
    <property type="match status" value="1"/>
</dbReference>
<dbReference type="InterPro" id="IPR001298">
    <property type="entry name" value="Filamin/ABP280_rpt"/>
</dbReference>
<dbReference type="SUPFAM" id="SSF81296">
    <property type="entry name" value="E set domains"/>
    <property type="match status" value="2"/>
</dbReference>
<proteinExistence type="inferred from homology"/>
<evidence type="ECO:0000313" key="6">
    <source>
        <dbReference type="WBParaSite" id="SBAD_0001151101-mRNA-1"/>
    </source>
</evidence>
<evidence type="ECO:0000256" key="3">
    <source>
        <dbReference type="PROSITE-ProRule" id="PRU00087"/>
    </source>
</evidence>
<evidence type="ECO:0000313" key="4">
    <source>
        <dbReference type="EMBL" id="VDP37355.1"/>
    </source>
</evidence>
<reference evidence="6" key="1">
    <citation type="submission" date="2016-06" db="UniProtKB">
        <authorList>
            <consortium name="WormBaseParasite"/>
        </authorList>
    </citation>
    <scope>IDENTIFICATION</scope>
</reference>
<feature type="repeat" description="Filamin" evidence="3">
    <location>
        <begin position="1"/>
        <end position="30"/>
    </location>
</feature>
<dbReference type="Proteomes" id="UP000270296">
    <property type="component" value="Unassembled WGS sequence"/>
</dbReference>
<evidence type="ECO:0000256" key="1">
    <source>
        <dbReference type="ARBA" id="ARBA00009238"/>
    </source>
</evidence>
<dbReference type="PANTHER" id="PTHR38537:SF16">
    <property type="entry name" value="CALPONIN-HOMOLOGY (CH) DOMAIN-CONTAINING PROTEIN"/>
    <property type="match status" value="1"/>
</dbReference>
<dbReference type="SMART" id="SM00557">
    <property type="entry name" value="IG_FLMN"/>
    <property type="match status" value="1"/>
</dbReference>
<dbReference type="Pfam" id="PF00630">
    <property type="entry name" value="Filamin"/>
    <property type="match status" value="1"/>
</dbReference>
<keyword evidence="5" id="KW-1185">Reference proteome</keyword>
<protein>
    <submittedName>
        <fullName evidence="6">ZP domain-containing protein</fullName>
    </submittedName>
</protein>
<dbReference type="InterPro" id="IPR017868">
    <property type="entry name" value="Filamin/ABP280_repeat-like"/>
</dbReference>
<dbReference type="EMBL" id="UZAM01015124">
    <property type="protein sequence ID" value="VDP37355.1"/>
    <property type="molecule type" value="Genomic_DNA"/>
</dbReference>
<dbReference type="OrthoDB" id="18740at2759"/>
<organism evidence="6">
    <name type="scientific">Soboliphyme baturini</name>
    <dbReference type="NCBI Taxonomy" id="241478"/>
    <lineage>
        <taxon>Eukaryota</taxon>
        <taxon>Metazoa</taxon>
        <taxon>Ecdysozoa</taxon>
        <taxon>Nematoda</taxon>
        <taxon>Enoplea</taxon>
        <taxon>Dorylaimia</taxon>
        <taxon>Dioctophymatida</taxon>
        <taxon>Dioctophymatoidea</taxon>
        <taxon>Soboliphymatidae</taxon>
        <taxon>Soboliphyme</taxon>
    </lineage>
</organism>
<evidence type="ECO:0000256" key="2">
    <source>
        <dbReference type="ARBA" id="ARBA00022737"/>
    </source>
</evidence>
<dbReference type="WBParaSite" id="SBAD_0001151101-mRNA-1">
    <property type="protein sequence ID" value="SBAD_0001151101-mRNA-1"/>
    <property type="gene ID" value="SBAD_0001151101"/>
</dbReference>
<evidence type="ECO:0000313" key="5">
    <source>
        <dbReference type="Proteomes" id="UP000270296"/>
    </source>
</evidence>
<dbReference type="AlphaFoldDB" id="A0A183J5I3"/>
<dbReference type="PROSITE" id="PS50194">
    <property type="entry name" value="FILAMIN_REPEAT"/>
    <property type="match status" value="2"/>
</dbReference>